<feature type="compositionally biased region" description="Low complexity" evidence="1">
    <location>
        <begin position="24"/>
        <end position="45"/>
    </location>
</feature>
<accession>A0A372M7B1</accession>
<gene>
    <name evidence="2" type="ORF">DY218_12260</name>
</gene>
<evidence type="ECO:0000313" key="2">
    <source>
        <dbReference type="EMBL" id="RFU86480.1"/>
    </source>
</evidence>
<evidence type="ECO:0000256" key="1">
    <source>
        <dbReference type="SAM" id="MobiDB-lite"/>
    </source>
</evidence>
<feature type="region of interest" description="Disordered" evidence="1">
    <location>
        <begin position="1"/>
        <end position="76"/>
    </location>
</feature>
<sequence length="76" mass="7695">MSEHRRKPPQPQGGGRAAARHGVTGASSGRRAAPRGATGSPSGSYGPSGGEDRPYGGRAEARRAAQRSAGSGGRRR</sequence>
<dbReference type="Proteomes" id="UP000263094">
    <property type="component" value="Unassembled WGS sequence"/>
</dbReference>
<keyword evidence="3" id="KW-1185">Reference proteome</keyword>
<feature type="compositionally biased region" description="Basic and acidic residues" evidence="1">
    <location>
        <begin position="50"/>
        <end position="63"/>
    </location>
</feature>
<dbReference type="AlphaFoldDB" id="A0A372M7B1"/>
<name>A0A372M7B1_9ACTN</name>
<feature type="non-terminal residue" evidence="2">
    <location>
        <position position="76"/>
    </location>
</feature>
<dbReference type="EMBL" id="QUAK01000066">
    <property type="protein sequence ID" value="RFU86480.1"/>
    <property type="molecule type" value="Genomic_DNA"/>
</dbReference>
<comment type="caution">
    <text evidence="2">The sequence shown here is derived from an EMBL/GenBank/DDBJ whole genome shotgun (WGS) entry which is preliminary data.</text>
</comment>
<organism evidence="2 3">
    <name type="scientific">Streptomyces triticagri</name>
    <dbReference type="NCBI Taxonomy" id="2293568"/>
    <lineage>
        <taxon>Bacteria</taxon>
        <taxon>Bacillati</taxon>
        <taxon>Actinomycetota</taxon>
        <taxon>Actinomycetes</taxon>
        <taxon>Kitasatosporales</taxon>
        <taxon>Streptomycetaceae</taxon>
        <taxon>Streptomyces</taxon>
    </lineage>
</organism>
<protein>
    <submittedName>
        <fullName evidence="2">Uncharacterized protein</fullName>
    </submittedName>
</protein>
<evidence type="ECO:0000313" key="3">
    <source>
        <dbReference type="Proteomes" id="UP000263094"/>
    </source>
</evidence>
<reference evidence="2 3" key="1">
    <citation type="submission" date="2018-08" db="EMBL/GenBank/DDBJ databases">
        <title>Isolation, diversity and antifungal activity of Actinobacteria from wheat.</title>
        <authorList>
            <person name="Han C."/>
        </authorList>
    </citation>
    <scope>NUCLEOTIDE SEQUENCE [LARGE SCALE GENOMIC DNA]</scope>
    <source>
        <strain evidence="2 3">NEAU-YY421</strain>
    </source>
</reference>
<proteinExistence type="predicted"/>